<feature type="compositionally biased region" description="Polar residues" evidence="1">
    <location>
        <begin position="374"/>
        <end position="384"/>
    </location>
</feature>
<sequence>MPPLEASHFSRKRKQPEPPSERLSKKQQLDHSLSYWDNLSEIHLTKNAIREHDRRNNALKQLLKLRKPVDRQHRRPITCLFQAERESRPKPIPPTDFLSDCSPGQLREIKRLSRLGGPDLSDLKNYPVSMSPGTSSSSRKRRAKSPPSSARDTKTTTKASSAAYSRNFQQKLIDHGIYPDGYEYPDGQIPSTPNNMEEILELLAQPRPSLSSSKFSDGDFRKFNDHHFFGARSEQLNHSIREALSDQIMPSTQDDFSMTPNFFLEAKGPDGSLAVATHGRHATMAPWVPAEWMLYNPTSRMNRPTITNAYILTSTYHGAQLKMYATHIGKPHARNSRREYFMTPIEYLGHDWELGVVSARSFCLPKWHSEAHSPISQGRTSSDLTPILDDSDGSTEPEYQDAQ</sequence>
<evidence type="ECO:0000313" key="3">
    <source>
        <dbReference type="Proteomes" id="UP000182235"/>
    </source>
</evidence>
<dbReference type="VEuPathDB" id="FungiDB:AJ78_01655"/>
<organism evidence="2 3">
    <name type="scientific">Emergomyces pasteurianus Ep9510</name>
    <dbReference type="NCBI Taxonomy" id="1447872"/>
    <lineage>
        <taxon>Eukaryota</taxon>
        <taxon>Fungi</taxon>
        <taxon>Dikarya</taxon>
        <taxon>Ascomycota</taxon>
        <taxon>Pezizomycotina</taxon>
        <taxon>Eurotiomycetes</taxon>
        <taxon>Eurotiomycetidae</taxon>
        <taxon>Onygenales</taxon>
        <taxon>Ajellomycetaceae</taxon>
        <taxon>Emergomyces</taxon>
    </lineage>
</organism>
<evidence type="ECO:0000256" key="1">
    <source>
        <dbReference type="SAM" id="MobiDB-lite"/>
    </source>
</evidence>
<feature type="compositionally biased region" description="Basic and acidic residues" evidence="1">
    <location>
        <begin position="15"/>
        <end position="29"/>
    </location>
</feature>
<dbReference type="AlphaFoldDB" id="A0A1J9PQ78"/>
<comment type="caution">
    <text evidence="2">The sequence shown here is derived from an EMBL/GenBank/DDBJ whole genome shotgun (WGS) entry which is preliminary data.</text>
</comment>
<feature type="compositionally biased region" description="Acidic residues" evidence="1">
    <location>
        <begin position="389"/>
        <end position="403"/>
    </location>
</feature>
<feature type="region of interest" description="Disordered" evidence="1">
    <location>
        <begin position="1"/>
        <end position="29"/>
    </location>
</feature>
<dbReference type="Proteomes" id="UP000182235">
    <property type="component" value="Unassembled WGS sequence"/>
</dbReference>
<feature type="region of interest" description="Disordered" evidence="1">
    <location>
        <begin position="83"/>
        <end position="165"/>
    </location>
</feature>
<protein>
    <submittedName>
        <fullName evidence="2">Uncharacterized protein</fullName>
    </submittedName>
</protein>
<keyword evidence="3" id="KW-1185">Reference proteome</keyword>
<gene>
    <name evidence="2" type="ORF">AJ78_01655</name>
</gene>
<accession>A0A1J9PQ78</accession>
<dbReference type="STRING" id="1447872.A0A1J9PQ78"/>
<dbReference type="EMBL" id="LGRN01000038">
    <property type="protein sequence ID" value="OJD18342.1"/>
    <property type="molecule type" value="Genomic_DNA"/>
</dbReference>
<name>A0A1J9PQ78_9EURO</name>
<feature type="compositionally biased region" description="Low complexity" evidence="1">
    <location>
        <begin position="145"/>
        <end position="163"/>
    </location>
</feature>
<feature type="region of interest" description="Disordered" evidence="1">
    <location>
        <begin position="371"/>
        <end position="403"/>
    </location>
</feature>
<reference evidence="2 3" key="1">
    <citation type="submission" date="2015-07" db="EMBL/GenBank/DDBJ databases">
        <title>Emmonsia species relationships and genome sequence.</title>
        <authorList>
            <consortium name="The Broad Institute Genomics Platform"/>
            <person name="Cuomo C.A."/>
            <person name="Munoz J.F."/>
            <person name="Imamovic A."/>
            <person name="Priest M.E."/>
            <person name="Young S."/>
            <person name="Clay O.K."/>
            <person name="McEwen J.G."/>
        </authorList>
    </citation>
    <scope>NUCLEOTIDE SEQUENCE [LARGE SCALE GENOMIC DNA]</scope>
    <source>
        <strain evidence="2 3">UAMH 9510</strain>
    </source>
</reference>
<evidence type="ECO:0000313" key="2">
    <source>
        <dbReference type="EMBL" id="OJD18342.1"/>
    </source>
</evidence>
<proteinExistence type="predicted"/>
<dbReference type="OrthoDB" id="5403634at2759"/>